<dbReference type="OrthoDB" id="2735536at2759"/>
<evidence type="ECO:0000256" key="2">
    <source>
        <dbReference type="ARBA" id="ARBA00023445"/>
    </source>
</evidence>
<protein>
    <recommendedName>
        <fullName evidence="3">NAD-dependent epimerase/dehydratase domain-containing protein</fullName>
    </recommendedName>
</protein>
<keyword evidence="5" id="KW-1185">Reference proteome</keyword>
<dbReference type="Gene3D" id="3.40.50.720">
    <property type="entry name" value="NAD(P)-binding Rossmann-like Domain"/>
    <property type="match status" value="1"/>
</dbReference>
<dbReference type="SUPFAM" id="SSF51735">
    <property type="entry name" value="NAD(P)-binding Rossmann-fold domains"/>
    <property type="match status" value="1"/>
</dbReference>
<dbReference type="EMBL" id="CAJRGZ010000023">
    <property type="protein sequence ID" value="CAG5177812.1"/>
    <property type="molecule type" value="Genomic_DNA"/>
</dbReference>
<comment type="similarity">
    <text evidence="2">Belongs to the NAD(P)-dependent epimerase/dehydratase family. Dihydroflavonol-4-reductase subfamily.</text>
</comment>
<evidence type="ECO:0000259" key="3">
    <source>
        <dbReference type="Pfam" id="PF01370"/>
    </source>
</evidence>
<dbReference type="Pfam" id="PF01370">
    <property type="entry name" value="Epimerase"/>
    <property type="match status" value="1"/>
</dbReference>
<name>A0A8J2N2L1_9PLEO</name>
<dbReference type="RefSeq" id="XP_043171955.1">
    <property type="nucleotide sequence ID" value="XM_043316020.1"/>
</dbReference>
<dbReference type="PANTHER" id="PTHR10366">
    <property type="entry name" value="NAD DEPENDENT EPIMERASE/DEHYDRATASE"/>
    <property type="match status" value="1"/>
</dbReference>
<organism evidence="4 5">
    <name type="scientific">Alternaria atra</name>
    <dbReference type="NCBI Taxonomy" id="119953"/>
    <lineage>
        <taxon>Eukaryota</taxon>
        <taxon>Fungi</taxon>
        <taxon>Dikarya</taxon>
        <taxon>Ascomycota</taxon>
        <taxon>Pezizomycotina</taxon>
        <taxon>Dothideomycetes</taxon>
        <taxon>Pleosporomycetidae</taxon>
        <taxon>Pleosporales</taxon>
        <taxon>Pleosporineae</taxon>
        <taxon>Pleosporaceae</taxon>
        <taxon>Alternaria</taxon>
        <taxon>Alternaria sect. Ulocladioides</taxon>
    </lineage>
</organism>
<feature type="domain" description="NAD-dependent epimerase/dehydratase" evidence="3">
    <location>
        <begin position="6"/>
        <end position="257"/>
    </location>
</feature>
<dbReference type="GO" id="GO:0016616">
    <property type="term" value="F:oxidoreductase activity, acting on the CH-OH group of donors, NAD or NADP as acceptor"/>
    <property type="evidence" value="ECO:0007669"/>
    <property type="project" value="TreeGrafter"/>
</dbReference>
<reference evidence="4" key="1">
    <citation type="submission" date="2021-05" db="EMBL/GenBank/DDBJ databases">
        <authorList>
            <person name="Stam R."/>
        </authorList>
    </citation>
    <scope>NUCLEOTIDE SEQUENCE</scope>
    <source>
        <strain evidence="4">CS162</strain>
    </source>
</reference>
<comment type="caution">
    <text evidence="4">The sequence shown here is derived from an EMBL/GenBank/DDBJ whole genome shotgun (WGS) entry which is preliminary data.</text>
</comment>
<evidence type="ECO:0000313" key="5">
    <source>
        <dbReference type="Proteomes" id="UP000676310"/>
    </source>
</evidence>
<dbReference type="AlphaFoldDB" id="A0A8J2N2L1"/>
<dbReference type="PANTHER" id="PTHR10366:SF812">
    <property type="entry name" value="VPS9 DOMAIN-CONTAINING PROTEIN"/>
    <property type="match status" value="1"/>
</dbReference>
<dbReference type="InterPro" id="IPR036291">
    <property type="entry name" value="NAD(P)-bd_dom_sf"/>
</dbReference>
<dbReference type="GeneID" id="67020495"/>
<dbReference type="InterPro" id="IPR001509">
    <property type="entry name" value="Epimerase_deHydtase"/>
</dbReference>
<dbReference type="InterPro" id="IPR050425">
    <property type="entry name" value="NAD(P)_dehydrat-like"/>
</dbReference>
<evidence type="ECO:0000313" key="4">
    <source>
        <dbReference type="EMBL" id="CAG5177812.1"/>
    </source>
</evidence>
<proteinExistence type="inferred from homology"/>
<gene>
    <name evidence="4" type="ORF">ALTATR162_LOCUS8390</name>
</gene>
<keyword evidence="1" id="KW-0560">Oxidoreductase</keyword>
<accession>A0A8J2N2L1</accession>
<dbReference type="Proteomes" id="UP000676310">
    <property type="component" value="Unassembled WGS sequence"/>
</dbReference>
<sequence>MTPSLVFITGSTGFIGSHVVLQTLEAGYKVRLSVRKESQIEGLKTLFSKHANKVDFVVIPDLSISSAFDSALKDVEYVLHIASPMPGTGIDFKKEYLNPAVQGTTSVLNAAKKVRTIKRVVIVSSILALVPLDALVTGVMNAKEGLNPSLAVNPDMEFPEDPMASGGMKYHASKLLAHRATLEWVAENKPHFLVVTLHPSFVFGRNLSQTSPDGVDGTNAMLWGSLYSEKPFIPAAAVDVRDVALAHVRALGANLEGKNGVQEFIVSASEKDGWSWTNVAKFVREKYPNLGTKLEGSFDAPPPIEARRAEEILGLKWRKMEDTIASFLDHQLELRAQL</sequence>
<evidence type="ECO:0000256" key="1">
    <source>
        <dbReference type="ARBA" id="ARBA00023002"/>
    </source>
</evidence>